<dbReference type="Gene3D" id="3.40.50.150">
    <property type="entry name" value="Vaccinia Virus protein VP39"/>
    <property type="match status" value="1"/>
</dbReference>
<reference evidence="7 8" key="1">
    <citation type="submission" date="2019-09" db="EMBL/GenBank/DDBJ databases">
        <title>Genome sequencing of strain KACC 21233.</title>
        <authorList>
            <person name="Heo J."/>
            <person name="Kim S.-J."/>
            <person name="Kim J.-S."/>
            <person name="Hong S.-B."/>
            <person name="Kwon S.-W."/>
        </authorList>
    </citation>
    <scope>NUCLEOTIDE SEQUENCE [LARGE SCALE GENOMIC DNA]</scope>
    <source>
        <strain evidence="7 8">KACC 21233</strain>
    </source>
</reference>
<accession>A0A5C1YPI1</accession>
<evidence type="ECO:0000256" key="5">
    <source>
        <dbReference type="ARBA" id="ARBA00022691"/>
    </source>
</evidence>
<dbReference type="InterPro" id="IPR050714">
    <property type="entry name" value="Cobalamin_biosynth_MTase"/>
</dbReference>
<dbReference type="InterPro" id="IPR014008">
    <property type="entry name" value="Cbl_synth_MTase_CbiT"/>
</dbReference>
<dbReference type="PANTHER" id="PTHR43182">
    <property type="entry name" value="COBALT-PRECORRIN-6B C(15)-METHYLTRANSFERASE (DECARBOXYLATING)"/>
    <property type="match status" value="1"/>
</dbReference>
<keyword evidence="2" id="KW-0169">Cobalamin biosynthesis</keyword>
<dbReference type="InterPro" id="IPR035996">
    <property type="entry name" value="4pyrrol_Methylase_sf"/>
</dbReference>
<feature type="domain" description="Tetrapyrrole methylase" evidence="6">
    <location>
        <begin position="6"/>
        <end position="185"/>
    </location>
</feature>
<evidence type="ECO:0000313" key="7">
    <source>
        <dbReference type="EMBL" id="QEO18236.1"/>
    </source>
</evidence>
<dbReference type="Proteomes" id="UP000324536">
    <property type="component" value="Chromosome"/>
</dbReference>
<proteinExistence type="predicted"/>
<dbReference type="InterPro" id="IPR012818">
    <property type="entry name" value="CbiE"/>
</dbReference>
<dbReference type="InterPro" id="IPR000878">
    <property type="entry name" value="4pyrrol_Mease"/>
</dbReference>
<dbReference type="RefSeq" id="WP_149279898.1">
    <property type="nucleotide sequence ID" value="NZ_CP043506.1"/>
</dbReference>
<dbReference type="GO" id="GO:0009236">
    <property type="term" value="P:cobalamin biosynthetic process"/>
    <property type="evidence" value="ECO:0007669"/>
    <property type="project" value="UniProtKB-UniPathway"/>
</dbReference>
<keyword evidence="3 7" id="KW-0489">Methyltransferase</keyword>
<dbReference type="InterPro" id="IPR029063">
    <property type="entry name" value="SAM-dependent_MTases_sf"/>
</dbReference>
<dbReference type="KEGG" id="acek:FLP30_11345"/>
<keyword evidence="5" id="KW-0949">S-adenosyl-L-methionine</keyword>
<dbReference type="SUPFAM" id="SSF53790">
    <property type="entry name" value="Tetrapyrrole methylase"/>
    <property type="match status" value="1"/>
</dbReference>
<keyword evidence="4 7" id="KW-0808">Transferase</keyword>
<dbReference type="NCBIfam" id="TIGR02469">
    <property type="entry name" value="CbiT"/>
    <property type="match status" value="1"/>
</dbReference>
<sequence length="393" mass="41187">MADPWLVIIGIGEDGMAGLSAARHAELAQAEVIFGGPRHLALVNAGDRGRAWPVPFSVDPVLAERGRRVVAVVSGDPFWFGGGTSLAARLAPDEWIAHPAPSTFSIVASRLGWPLERVNCLGLHAAPFERLVPVLHNHGQAICLLRDGAAVGALAQWLAMRGFGASLLHVMEALGGVHERVRVSRAVEFSLADIVAPVAVGLAMVGPPGLACVTGLPDETFMHEGQITKRPIRALTLSALAPRPQEVLWDIGAGSGSIAVEWCLAGGRAIAVEVRADRAAMARANASALGVSHLLNVVEGEASAVLSGLPAPDAVFIGGGANTLLLEQLWSILAASTRLVANSVTLETDALLTLWHGQKGGELLRIELASAAPLGAMRGWRPSRPIMQWSVTR</sequence>
<dbReference type="GO" id="GO:0008276">
    <property type="term" value="F:protein methyltransferase activity"/>
    <property type="evidence" value="ECO:0007669"/>
    <property type="project" value="InterPro"/>
</dbReference>
<dbReference type="InterPro" id="IPR006365">
    <property type="entry name" value="Cbl_synth_CobL"/>
</dbReference>
<comment type="pathway">
    <text evidence="1">Cofactor biosynthesis; adenosylcobalamin biosynthesis.</text>
</comment>
<evidence type="ECO:0000256" key="4">
    <source>
        <dbReference type="ARBA" id="ARBA00022679"/>
    </source>
</evidence>
<dbReference type="UniPathway" id="UPA00148"/>
<protein>
    <submittedName>
        <fullName evidence="7">Precorrin-6y C5,15-methyltransferase (Decarboxylating) subunit CbiE</fullName>
    </submittedName>
</protein>
<evidence type="ECO:0000256" key="2">
    <source>
        <dbReference type="ARBA" id="ARBA00022573"/>
    </source>
</evidence>
<dbReference type="PIRSF" id="PIRSF036428">
    <property type="entry name" value="CobL"/>
    <property type="match status" value="1"/>
</dbReference>
<dbReference type="SUPFAM" id="SSF53335">
    <property type="entry name" value="S-adenosyl-L-methionine-dependent methyltransferases"/>
    <property type="match status" value="1"/>
</dbReference>
<keyword evidence="8" id="KW-1185">Reference proteome</keyword>
<evidence type="ECO:0000256" key="3">
    <source>
        <dbReference type="ARBA" id="ARBA00022603"/>
    </source>
</evidence>
<dbReference type="OrthoDB" id="9787825at2"/>
<dbReference type="AlphaFoldDB" id="A0A5C1YPI1"/>
<evidence type="ECO:0000313" key="8">
    <source>
        <dbReference type="Proteomes" id="UP000324536"/>
    </source>
</evidence>
<name>A0A5C1YPI1_9PROT</name>
<gene>
    <name evidence="7" type="primary">cbiE</name>
    <name evidence="7" type="ORF">FLP30_11345</name>
</gene>
<dbReference type="PANTHER" id="PTHR43182:SF1">
    <property type="entry name" value="COBALT-PRECORRIN-7 C(5)-METHYLTRANSFERASE"/>
    <property type="match status" value="1"/>
</dbReference>
<dbReference type="EMBL" id="CP043506">
    <property type="protein sequence ID" value="QEO18236.1"/>
    <property type="molecule type" value="Genomic_DNA"/>
</dbReference>
<dbReference type="Pfam" id="PF00590">
    <property type="entry name" value="TP_methylase"/>
    <property type="match status" value="1"/>
</dbReference>
<evidence type="ECO:0000259" key="6">
    <source>
        <dbReference type="Pfam" id="PF00590"/>
    </source>
</evidence>
<dbReference type="GO" id="GO:0032259">
    <property type="term" value="P:methylation"/>
    <property type="evidence" value="ECO:0007669"/>
    <property type="project" value="UniProtKB-KW"/>
</dbReference>
<dbReference type="Gene3D" id="3.40.1010.10">
    <property type="entry name" value="Cobalt-precorrin-4 Transmethylase, Domain 1"/>
    <property type="match status" value="1"/>
</dbReference>
<organism evidence="7 8">
    <name type="scientific">Acetobacter vaccinii</name>
    <dbReference type="NCBI Taxonomy" id="2592655"/>
    <lineage>
        <taxon>Bacteria</taxon>
        <taxon>Pseudomonadati</taxon>
        <taxon>Pseudomonadota</taxon>
        <taxon>Alphaproteobacteria</taxon>
        <taxon>Acetobacterales</taxon>
        <taxon>Acetobacteraceae</taxon>
        <taxon>Acetobacter</taxon>
    </lineage>
</organism>
<dbReference type="InterPro" id="IPR014777">
    <property type="entry name" value="4pyrrole_Mease_sub1"/>
</dbReference>
<dbReference type="NCBIfam" id="TIGR02467">
    <property type="entry name" value="CbiE"/>
    <property type="match status" value="1"/>
</dbReference>
<dbReference type="CDD" id="cd11644">
    <property type="entry name" value="Precorrin-6Y-MT"/>
    <property type="match status" value="1"/>
</dbReference>
<evidence type="ECO:0000256" key="1">
    <source>
        <dbReference type="ARBA" id="ARBA00004953"/>
    </source>
</evidence>